<dbReference type="PhylomeDB" id="A7SXG2"/>
<sequence>MESSPYSVSAWRKKKKEKKVQSKREYYEKNREELAEKAKERMRKLRAKRAAKPSVQTRNEKKRQAPKDRNTASVLRAKIRKQEEELRKETQRKQARNRMQELRKRKLAEESGPEPEVEFMTPAFSSRMTRKRAKDKVSPSLPTSPAKKAEVLENLVNSPRTKKILERKNVLRTDEDKKKAEAVQSLLEDMSEGLSKVKQSKAVDERAAYSAARSLAFGSSIKKNRHQQRVAQMVGIKRQQVSKAIAHREKVLKGDTACWLVTRRNVRSDAVKEEDKRLICDYWSNQASRPTGAANDKVRQRTTTTTTMIYFPSMTCMKFRKQAKSNDVCTFEFLTQAADSTLCEREEESKYHATKCLTRECENCGTYTFKTSEEENSTETQVKWKRYEYVTYEDKNGEEKKKIALVSKETSVKAMFDYFLQLLKEYPYHSFMAKWQKKQFGCLDYHFVHHTQELILKYLRDDLKVPVEKVNEFTDGCAGQYKSKHTFGDLSCCLSDFGCQIDRHFFETSHAKGEQDAAGANIKQRATLAVIRGRATIKSAKQLHDYLSSKFTLPTTSNTSLSKRIYFHIPVKGEGAVARRSDRTFKELKGIRKLHSVKTTPVQCKISTRLRSCLCFGCIEGEECENREFVDEWKEIILTREEAVATTRQNQESGEIDMSVNGMASIVKAGSVVAIAAEDDNAYDYYLFKVSSDGAIVLNEHVLDDYNAAYQKGLSFQLFSS</sequence>
<dbReference type="InParanoid" id="A7SXG2"/>
<feature type="compositionally biased region" description="Basic residues" evidence="1">
    <location>
        <begin position="40"/>
        <end position="51"/>
    </location>
</feature>
<dbReference type="OMA" id="TRECENC"/>
<proteinExistence type="predicted"/>
<dbReference type="AlphaFoldDB" id="A7SXG2"/>
<evidence type="ECO:0000313" key="2">
    <source>
        <dbReference type="EMBL" id="EDO31600.1"/>
    </source>
</evidence>
<name>A7SXG2_NEMVE</name>
<dbReference type="HOGENOM" id="CLU_383715_0_0_1"/>
<protein>
    <submittedName>
        <fullName evidence="2">Uncharacterized protein</fullName>
    </submittedName>
</protein>
<organism evidence="2 3">
    <name type="scientific">Nematostella vectensis</name>
    <name type="common">Starlet sea anemone</name>
    <dbReference type="NCBI Taxonomy" id="45351"/>
    <lineage>
        <taxon>Eukaryota</taxon>
        <taxon>Metazoa</taxon>
        <taxon>Cnidaria</taxon>
        <taxon>Anthozoa</taxon>
        <taxon>Hexacorallia</taxon>
        <taxon>Actiniaria</taxon>
        <taxon>Edwardsiidae</taxon>
        <taxon>Nematostella</taxon>
    </lineage>
</organism>
<dbReference type="PANTHER" id="PTHR46601:SF1">
    <property type="entry name" value="ADF-H DOMAIN-CONTAINING PROTEIN"/>
    <property type="match status" value="1"/>
</dbReference>
<gene>
    <name evidence="2" type="ORF">NEMVEDRAFT_v1g219019</name>
</gene>
<dbReference type="EMBL" id="DS469887">
    <property type="protein sequence ID" value="EDO31600.1"/>
    <property type="molecule type" value="Genomic_DNA"/>
</dbReference>
<keyword evidence="3" id="KW-1185">Reference proteome</keyword>
<dbReference type="PANTHER" id="PTHR46601">
    <property type="entry name" value="ULP_PROTEASE DOMAIN-CONTAINING PROTEIN"/>
    <property type="match status" value="1"/>
</dbReference>
<evidence type="ECO:0000256" key="1">
    <source>
        <dbReference type="SAM" id="MobiDB-lite"/>
    </source>
</evidence>
<feature type="region of interest" description="Disordered" evidence="1">
    <location>
        <begin position="1"/>
        <end position="144"/>
    </location>
</feature>
<feature type="compositionally biased region" description="Basic and acidic residues" evidence="1">
    <location>
        <begin position="19"/>
        <end position="39"/>
    </location>
</feature>
<feature type="compositionally biased region" description="Basic and acidic residues" evidence="1">
    <location>
        <begin position="80"/>
        <end position="102"/>
    </location>
</feature>
<accession>A7SXG2</accession>
<feature type="compositionally biased region" description="Basic and acidic residues" evidence="1">
    <location>
        <begin position="58"/>
        <end position="70"/>
    </location>
</feature>
<reference evidence="2 3" key="1">
    <citation type="journal article" date="2007" name="Science">
        <title>Sea anemone genome reveals ancestral eumetazoan gene repertoire and genomic organization.</title>
        <authorList>
            <person name="Putnam N.H."/>
            <person name="Srivastava M."/>
            <person name="Hellsten U."/>
            <person name="Dirks B."/>
            <person name="Chapman J."/>
            <person name="Salamov A."/>
            <person name="Terry A."/>
            <person name="Shapiro H."/>
            <person name="Lindquist E."/>
            <person name="Kapitonov V.V."/>
            <person name="Jurka J."/>
            <person name="Genikhovich G."/>
            <person name="Grigoriev I.V."/>
            <person name="Lucas S.M."/>
            <person name="Steele R.E."/>
            <person name="Finnerty J.R."/>
            <person name="Technau U."/>
            <person name="Martindale M.Q."/>
            <person name="Rokhsar D.S."/>
        </authorList>
    </citation>
    <scope>NUCLEOTIDE SEQUENCE [LARGE SCALE GENOMIC DNA]</scope>
    <source>
        <strain evidence="3">CH2 X CH6</strain>
    </source>
</reference>
<dbReference type="Proteomes" id="UP000001593">
    <property type="component" value="Unassembled WGS sequence"/>
</dbReference>
<evidence type="ECO:0000313" key="3">
    <source>
        <dbReference type="Proteomes" id="UP000001593"/>
    </source>
</evidence>